<feature type="transmembrane region" description="Helical" evidence="1">
    <location>
        <begin position="241"/>
        <end position="258"/>
    </location>
</feature>
<evidence type="ECO:0000256" key="1">
    <source>
        <dbReference type="SAM" id="Phobius"/>
    </source>
</evidence>
<gene>
    <name evidence="2" type="ORF">HKT17_12005</name>
</gene>
<accession>A0ABX6N9N7</accession>
<keyword evidence="1" id="KW-0812">Transmembrane</keyword>
<feature type="transmembrane region" description="Helical" evidence="1">
    <location>
        <begin position="325"/>
        <end position="342"/>
    </location>
</feature>
<feature type="transmembrane region" description="Helical" evidence="1">
    <location>
        <begin position="422"/>
        <end position="442"/>
    </location>
</feature>
<dbReference type="EMBL" id="CP053084">
    <property type="protein sequence ID" value="QJR30369.1"/>
    <property type="molecule type" value="Genomic_DNA"/>
</dbReference>
<evidence type="ECO:0000313" key="2">
    <source>
        <dbReference type="EMBL" id="QJR30369.1"/>
    </source>
</evidence>
<evidence type="ECO:0008006" key="4">
    <source>
        <dbReference type="Google" id="ProtNLM"/>
    </source>
</evidence>
<protein>
    <recommendedName>
        <fullName evidence="4">Glycosyltransferase RgtA/B/C/D-like domain-containing protein</fullName>
    </recommendedName>
</protein>
<reference evidence="2 3" key="1">
    <citation type="submission" date="2020-05" db="EMBL/GenBank/DDBJ databases">
        <title>Compete genome of Limnobacter sp. SAORIC-580.</title>
        <authorList>
            <person name="Song J."/>
            <person name="Cho J.-C."/>
        </authorList>
    </citation>
    <scope>NUCLEOTIDE SEQUENCE [LARGE SCALE GENOMIC DNA]</scope>
    <source>
        <strain evidence="2 3">SAORIC-580</strain>
    </source>
</reference>
<name>A0ABX6N9N7_9BURK</name>
<feature type="transmembrane region" description="Helical" evidence="1">
    <location>
        <begin position="291"/>
        <end position="313"/>
    </location>
</feature>
<dbReference type="Proteomes" id="UP000501130">
    <property type="component" value="Chromosome"/>
</dbReference>
<feature type="transmembrane region" description="Helical" evidence="1">
    <location>
        <begin position="378"/>
        <end position="402"/>
    </location>
</feature>
<evidence type="ECO:0000313" key="3">
    <source>
        <dbReference type="Proteomes" id="UP000501130"/>
    </source>
</evidence>
<dbReference type="RefSeq" id="WP_171100328.1">
    <property type="nucleotide sequence ID" value="NZ_CP053084.1"/>
</dbReference>
<feature type="transmembrane region" description="Helical" evidence="1">
    <location>
        <begin position="193"/>
        <end position="221"/>
    </location>
</feature>
<feature type="transmembrane region" description="Helical" evidence="1">
    <location>
        <begin position="454"/>
        <end position="474"/>
    </location>
</feature>
<feature type="transmembrane region" description="Helical" evidence="1">
    <location>
        <begin position="72"/>
        <end position="91"/>
    </location>
</feature>
<organism evidence="2 3">
    <name type="scientific">Limnobacter profundi</name>
    <dbReference type="NCBI Taxonomy" id="2732163"/>
    <lineage>
        <taxon>Bacteria</taxon>
        <taxon>Pseudomonadati</taxon>
        <taxon>Pseudomonadota</taxon>
        <taxon>Betaproteobacteria</taxon>
        <taxon>Burkholderiales</taxon>
        <taxon>Burkholderiaceae</taxon>
        <taxon>Limnobacter</taxon>
    </lineage>
</organism>
<feature type="transmembrane region" description="Helical" evidence="1">
    <location>
        <begin position="348"/>
        <end position="366"/>
    </location>
</feature>
<sequence length="600" mass="67677">MVITAANNTRLSRRLLWGLILLYILPGLFARTPWKPDDAAGFGQSFTFSQLPFSEWAMSLIGDRMYVEGGLLSAWLAGLFGKLALAVDLPHNWLDDAMRLGNVFWMILAGWAIWNTTYRLAKRVELQPEDPLGTAPTRVDYARAVADASVLCFLGTLGLLVRSHMQVPEIAELAGISIMLLGAVRSLDRPIGAGWMLGAGIAIAFFARGWAHCLPFLLLLLVSSMTHSSLRFGLLRRMTRAAAVFAIPFAIWFFWLMSQKNGELWWNAWNEWNVRRFLILDPTQSFDLVKLVITLKTLTWFLWPILPMACWTIWRYRKALTEPSIRIPLAGGAAGVVVLLITNPADEANYFPLLAPLSVLAAIGLSTMKRGLISLIDWFAVLWFTFAAVLVWLGWTAATFGFPAKIAANFEKLSPGYVPDVIGLELALAFLASIAWIRLIVWRTASGSRALWRPMVLTTGGVILLWLLMMTLWIPRIDYAKSFKALGDAITQSVLNHQAAANRECVADYNLGYAQRATLQYHAKVDFIRKGQFKEASECEYLLLQDDTRQSLKIKVDFESKASERWELIWTGNRNSDRHEFFFLYARTQQVEQQTENSSR</sequence>
<keyword evidence="1" id="KW-0472">Membrane</keyword>
<feature type="transmembrane region" description="Helical" evidence="1">
    <location>
        <begin position="103"/>
        <end position="121"/>
    </location>
</feature>
<keyword evidence="1" id="KW-1133">Transmembrane helix</keyword>
<proteinExistence type="predicted"/>
<keyword evidence="3" id="KW-1185">Reference proteome</keyword>